<dbReference type="SUPFAM" id="SSF51905">
    <property type="entry name" value="FAD/NAD(P)-binding domain"/>
    <property type="match status" value="2"/>
</dbReference>
<dbReference type="RefSeq" id="WP_115933069.1">
    <property type="nucleotide sequence ID" value="NZ_QREH01000001.1"/>
</dbReference>
<accession>A0A3D9LFU4</accession>
<keyword evidence="9" id="KW-1185">Reference proteome</keyword>
<evidence type="ECO:0000256" key="1">
    <source>
        <dbReference type="ARBA" id="ARBA00001974"/>
    </source>
</evidence>
<name>A0A3D9LFU4_9MICC</name>
<proteinExistence type="inferred from homology"/>
<sequence>MAITPQLSPKPRVLIVGGGYAGLYVAKNLEKKVKERGGVVTLVDPNPYMTYQPFLPEVVGGHIEPRHIVVDHRTHLKNSEIVQGKVIKVEHARKTATVQTQDGSEFEIPYQDVVMTAGATTRVFPIPGLGEAGIGMKTVQEAVQLRNQILARLEAASTMTDAAARRRALTFAVVGGGFNGVETISEMEDLIRSYIKKNPRLAQSDARIVLIEAMGKIMPEVGEDQAVEVVEHLKSRGIEVLLNTSLAGAEGGVLKLINMQDKSDAGTFESDTLVWTAGVAANAVAKQTDFPVEQRGRIEVTPTLQISDGTGGVLEGAWGAGDVAAVPDLTGDGPGGHCVPNAQHAVRQAKRLAANLLAVRFGEGAVEEYVHKSLGAVAGLGFGKGVGNPMGLKLTGVPAWLAHRGYHGLAMPMYERKARVVSGWIMELVFGRDTTPIEGLENPHNPFLEAAGGELKPGRFDNPKVLESTKSSQ</sequence>
<dbReference type="Proteomes" id="UP000256727">
    <property type="component" value="Unassembled WGS sequence"/>
</dbReference>
<evidence type="ECO:0000259" key="7">
    <source>
        <dbReference type="Pfam" id="PF07992"/>
    </source>
</evidence>
<dbReference type="PANTHER" id="PTHR42913:SF3">
    <property type="entry name" value="64 KDA MITOCHONDRIAL NADH DEHYDROGENASE (EUROFUNG)"/>
    <property type="match status" value="1"/>
</dbReference>
<keyword evidence="5" id="KW-0560">Oxidoreductase</keyword>
<dbReference type="PANTHER" id="PTHR42913">
    <property type="entry name" value="APOPTOSIS-INDUCING FACTOR 1"/>
    <property type="match status" value="1"/>
</dbReference>
<evidence type="ECO:0000313" key="9">
    <source>
        <dbReference type="Proteomes" id="UP000256727"/>
    </source>
</evidence>
<keyword evidence="4" id="KW-0274">FAD</keyword>
<evidence type="ECO:0000256" key="3">
    <source>
        <dbReference type="ARBA" id="ARBA00022630"/>
    </source>
</evidence>
<comment type="caution">
    <text evidence="8">The sequence shown here is derived from an EMBL/GenBank/DDBJ whole genome shotgun (WGS) entry which is preliminary data.</text>
</comment>
<dbReference type="InterPro" id="IPR051169">
    <property type="entry name" value="NADH-Q_oxidoreductase"/>
</dbReference>
<feature type="region of interest" description="Disordered" evidence="6">
    <location>
        <begin position="451"/>
        <end position="473"/>
    </location>
</feature>
<dbReference type="OrthoDB" id="9781621at2"/>
<dbReference type="Pfam" id="PF07992">
    <property type="entry name" value="Pyr_redox_2"/>
    <property type="match status" value="1"/>
</dbReference>
<organism evidence="8 9">
    <name type="scientific">Citricoccus muralis</name>
    <dbReference type="NCBI Taxonomy" id="169134"/>
    <lineage>
        <taxon>Bacteria</taxon>
        <taxon>Bacillati</taxon>
        <taxon>Actinomycetota</taxon>
        <taxon>Actinomycetes</taxon>
        <taxon>Micrococcales</taxon>
        <taxon>Micrococcaceae</taxon>
        <taxon>Citricoccus</taxon>
    </lineage>
</organism>
<evidence type="ECO:0000256" key="4">
    <source>
        <dbReference type="ARBA" id="ARBA00022827"/>
    </source>
</evidence>
<evidence type="ECO:0000256" key="2">
    <source>
        <dbReference type="ARBA" id="ARBA00005272"/>
    </source>
</evidence>
<dbReference type="InterPro" id="IPR036188">
    <property type="entry name" value="FAD/NAD-bd_sf"/>
</dbReference>
<comment type="cofactor">
    <cofactor evidence="1">
        <name>FAD</name>
        <dbReference type="ChEBI" id="CHEBI:57692"/>
    </cofactor>
</comment>
<dbReference type="AlphaFoldDB" id="A0A3D9LFU4"/>
<reference evidence="8 9" key="1">
    <citation type="submission" date="2018-07" db="EMBL/GenBank/DDBJ databases">
        <title>Sequencing the genomes of 1000 actinobacteria strains.</title>
        <authorList>
            <person name="Klenk H.-P."/>
        </authorList>
    </citation>
    <scope>NUCLEOTIDE SEQUENCE [LARGE SCALE GENOMIC DNA]</scope>
    <source>
        <strain evidence="8 9">DSM 14442</strain>
    </source>
</reference>
<comment type="similarity">
    <text evidence="2">Belongs to the NADH dehydrogenase family.</text>
</comment>
<dbReference type="GO" id="GO:0019646">
    <property type="term" value="P:aerobic electron transport chain"/>
    <property type="evidence" value="ECO:0007669"/>
    <property type="project" value="TreeGrafter"/>
</dbReference>
<evidence type="ECO:0000256" key="5">
    <source>
        <dbReference type="ARBA" id="ARBA00023002"/>
    </source>
</evidence>
<dbReference type="Gene3D" id="3.50.50.100">
    <property type="match status" value="1"/>
</dbReference>
<feature type="domain" description="FAD/NAD(P)-binding" evidence="7">
    <location>
        <begin position="12"/>
        <end position="349"/>
    </location>
</feature>
<dbReference type="PRINTS" id="PR00368">
    <property type="entry name" value="FADPNR"/>
</dbReference>
<dbReference type="GO" id="GO:0003955">
    <property type="term" value="F:NAD(P)H dehydrogenase (quinone) activity"/>
    <property type="evidence" value="ECO:0007669"/>
    <property type="project" value="TreeGrafter"/>
</dbReference>
<evidence type="ECO:0000313" key="8">
    <source>
        <dbReference type="EMBL" id="REE05258.1"/>
    </source>
</evidence>
<gene>
    <name evidence="8" type="ORF">C8E99_3130</name>
</gene>
<protein>
    <submittedName>
        <fullName evidence="8">NADH dehydrogenase FAD-containing subunit</fullName>
    </submittedName>
</protein>
<dbReference type="InterPro" id="IPR023753">
    <property type="entry name" value="FAD/NAD-binding_dom"/>
</dbReference>
<evidence type="ECO:0000256" key="6">
    <source>
        <dbReference type="SAM" id="MobiDB-lite"/>
    </source>
</evidence>
<keyword evidence="3" id="KW-0285">Flavoprotein</keyword>
<dbReference type="EMBL" id="QREH01000001">
    <property type="protein sequence ID" value="REE05258.1"/>
    <property type="molecule type" value="Genomic_DNA"/>
</dbReference>